<keyword evidence="11" id="KW-0460">Magnesium</keyword>
<evidence type="ECO:0000256" key="10">
    <source>
        <dbReference type="HAMAP-Rule" id="MF_00047"/>
    </source>
</evidence>
<comment type="catalytic activity">
    <reaction evidence="10">
        <text>2 D-alanine + ATP = D-alanyl-D-alanine + ADP + phosphate + H(+)</text>
        <dbReference type="Rhea" id="RHEA:11224"/>
        <dbReference type="ChEBI" id="CHEBI:15378"/>
        <dbReference type="ChEBI" id="CHEBI:30616"/>
        <dbReference type="ChEBI" id="CHEBI:43474"/>
        <dbReference type="ChEBI" id="CHEBI:57416"/>
        <dbReference type="ChEBI" id="CHEBI:57822"/>
        <dbReference type="ChEBI" id="CHEBI:456216"/>
        <dbReference type="EC" id="6.3.2.4"/>
    </reaction>
</comment>
<dbReference type="Pfam" id="PF07478">
    <property type="entry name" value="Dala_Dala_lig_C"/>
    <property type="match status" value="1"/>
</dbReference>
<keyword evidence="6 12" id="KW-0067">ATP-binding</keyword>
<dbReference type="InterPro" id="IPR011761">
    <property type="entry name" value="ATP-grasp"/>
</dbReference>
<sequence>MSKALVAYGGRSLEREVSTRSGQQAAKALKQLGHAVELVDVGADFVDVVQRAEPDFVFIALHGVGGEDGTVQDLLEILRVPYTGSDALASAICLDKHTFKSLCELRGVPTPPWHSFTKQAFADYGAGKTLDALWEQFDGRMVVKPARQGSSFGLSVVQERAQLGGAVLGAMSYDDRVLLERFVPGRELAVTVLGPAAAPEPLPVVEIVMHEEYYSFQAHYEIGQSTVRLAGLPDEVDARVRRVAADAYAAAGCRDFARVDIRLEDDTPYVLEINTIPGLTETGPTPLAAEHAGLTFAQLIERIASRVANGG</sequence>
<accession>A0A840IDA7</accession>
<dbReference type="SUPFAM" id="SSF52440">
    <property type="entry name" value="PreATP-grasp domain"/>
    <property type="match status" value="1"/>
</dbReference>
<dbReference type="InterPro" id="IPR005905">
    <property type="entry name" value="D_ala_D_ala"/>
</dbReference>
<keyword evidence="5 12" id="KW-0547">Nucleotide-binding</keyword>
<dbReference type="Proteomes" id="UP000585272">
    <property type="component" value="Unassembled WGS sequence"/>
</dbReference>
<dbReference type="PIRSF" id="PIRSF039102">
    <property type="entry name" value="Ddl/VanB"/>
    <property type="match status" value="1"/>
</dbReference>
<dbReference type="UniPathway" id="UPA00219"/>
<evidence type="ECO:0000256" key="5">
    <source>
        <dbReference type="ARBA" id="ARBA00022741"/>
    </source>
</evidence>
<dbReference type="InterPro" id="IPR000291">
    <property type="entry name" value="D-Ala_lig_Van_CS"/>
</dbReference>
<dbReference type="PROSITE" id="PS50975">
    <property type="entry name" value="ATP_GRASP"/>
    <property type="match status" value="1"/>
</dbReference>
<evidence type="ECO:0000256" key="6">
    <source>
        <dbReference type="ARBA" id="ARBA00022840"/>
    </source>
</evidence>
<feature type="binding site" evidence="11">
    <location>
        <position position="272"/>
    </location>
    <ligand>
        <name>Mg(2+)</name>
        <dbReference type="ChEBI" id="CHEBI:18420"/>
        <label>2</label>
    </ligand>
</feature>
<evidence type="ECO:0000256" key="8">
    <source>
        <dbReference type="ARBA" id="ARBA00022984"/>
    </source>
</evidence>
<dbReference type="EMBL" id="JACHNU010000001">
    <property type="protein sequence ID" value="MBB4661920.1"/>
    <property type="molecule type" value="Genomic_DNA"/>
</dbReference>
<organism evidence="14 15">
    <name type="scientific">Conexibacter arvalis</name>
    <dbReference type="NCBI Taxonomy" id="912552"/>
    <lineage>
        <taxon>Bacteria</taxon>
        <taxon>Bacillati</taxon>
        <taxon>Actinomycetota</taxon>
        <taxon>Thermoleophilia</taxon>
        <taxon>Solirubrobacterales</taxon>
        <taxon>Conexibacteraceae</taxon>
        <taxon>Conexibacter</taxon>
    </lineage>
</organism>
<feature type="binding site" evidence="11">
    <location>
        <position position="272"/>
    </location>
    <ligand>
        <name>Mg(2+)</name>
        <dbReference type="ChEBI" id="CHEBI:18420"/>
        <label>1</label>
    </ligand>
</feature>
<evidence type="ECO:0000256" key="9">
    <source>
        <dbReference type="ARBA" id="ARBA00023316"/>
    </source>
</evidence>
<dbReference type="GO" id="GO:0071555">
    <property type="term" value="P:cell wall organization"/>
    <property type="evidence" value="ECO:0007669"/>
    <property type="project" value="UniProtKB-KW"/>
</dbReference>
<keyword evidence="9 10" id="KW-0961">Cell wall biogenesis/degradation</keyword>
<comment type="caution">
    <text evidence="14">The sequence shown here is derived from an EMBL/GenBank/DDBJ whole genome shotgun (WGS) entry which is preliminary data.</text>
</comment>
<dbReference type="GO" id="GO:0009252">
    <property type="term" value="P:peptidoglycan biosynthetic process"/>
    <property type="evidence" value="ECO:0007669"/>
    <property type="project" value="UniProtKB-UniRule"/>
</dbReference>
<protein>
    <recommendedName>
        <fullName evidence="10">D-alanine--D-alanine ligase</fullName>
        <ecNumber evidence="10">6.3.2.4</ecNumber>
    </recommendedName>
    <alternativeName>
        <fullName evidence="10">D-Ala-D-Ala ligase</fullName>
    </alternativeName>
    <alternativeName>
        <fullName evidence="10">D-alanylalanine synthetase</fullName>
    </alternativeName>
</protein>
<keyword evidence="11" id="KW-0479">Metal-binding</keyword>
<keyword evidence="15" id="KW-1185">Reference proteome</keyword>
<feature type="binding site" evidence="11">
    <location>
        <position position="274"/>
    </location>
    <ligand>
        <name>Mg(2+)</name>
        <dbReference type="ChEBI" id="CHEBI:18420"/>
        <label>2</label>
    </ligand>
</feature>
<dbReference type="RefSeq" id="WP_183340492.1">
    <property type="nucleotide sequence ID" value="NZ_JACHNU010000001.1"/>
</dbReference>
<comment type="function">
    <text evidence="10">Cell wall formation.</text>
</comment>
<dbReference type="GO" id="GO:0005737">
    <property type="term" value="C:cytoplasm"/>
    <property type="evidence" value="ECO:0007669"/>
    <property type="project" value="UniProtKB-SubCell"/>
</dbReference>
<dbReference type="HAMAP" id="MF_00047">
    <property type="entry name" value="Dala_Dala_lig"/>
    <property type="match status" value="1"/>
</dbReference>
<comment type="subcellular location">
    <subcellularLocation>
        <location evidence="1 10">Cytoplasm</location>
    </subcellularLocation>
</comment>
<proteinExistence type="inferred from homology"/>
<dbReference type="PANTHER" id="PTHR23132">
    <property type="entry name" value="D-ALANINE--D-ALANINE LIGASE"/>
    <property type="match status" value="1"/>
</dbReference>
<evidence type="ECO:0000256" key="3">
    <source>
        <dbReference type="ARBA" id="ARBA00022490"/>
    </source>
</evidence>
<dbReference type="GO" id="GO:0046872">
    <property type="term" value="F:metal ion binding"/>
    <property type="evidence" value="ECO:0007669"/>
    <property type="project" value="UniProtKB-KW"/>
</dbReference>
<dbReference type="SUPFAM" id="SSF56059">
    <property type="entry name" value="Glutathione synthetase ATP-binding domain-like"/>
    <property type="match status" value="1"/>
</dbReference>
<feature type="binding site" evidence="11">
    <location>
        <position position="260"/>
    </location>
    <ligand>
        <name>Mg(2+)</name>
        <dbReference type="ChEBI" id="CHEBI:18420"/>
        <label>1</label>
    </ligand>
</feature>
<feature type="domain" description="ATP-grasp" evidence="13">
    <location>
        <begin position="100"/>
        <end position="305"/>
    </location>
</feature>
<evidence type="ECO:0000313" key="15">
    <source>
        <dbReference type="Proteomes" id="UP000585272"/>
    </source>
</evidence>
<dbReference type="GO" id="GO:0008716">
    <property type="term" value="F:D-alanine-D-alanine ligase activity"/>
    <property type="evidence" value="ECO:0007669"/>
    <property type="project" value="UniProtKB-UniRule"/>
</dbReference>
<dbReference type="GO" id="GO:0008360">
    <property type="term" value="P:regulation of cell shape"/>
    <property type="evidence" value="ECO:0007669"/>
    <property type="project" value="UniProtKB-KW"/>
</dbReference>
<evidence type="ECO:0000256" key="1">
    <source>
        <dbReference type="ARBA" id="ARBA00004496"/>
    </source>
</evidence>
<evidence type="ECO:0000256" key="4">
    <source>
        <dbReference type="ARBA" id="ARBA00022598"/>
    </source>
</evidence>
<evidence type="ECO:0000256" key="12">
    <source>
        <dbReference type="PROSITE-ProRule" id="PRU00409"/>
    </source>
</evidence>
<comment type="cofactor">
    <cofactor evidence="11">
        <name>Mg(2+)</name>
        <dbReference type="ChEBI" id="CHEBI:18420"/>
    </cofactor>
    <cofactor evidence="11">
        <name>Mn(2+)</name>
        <dbReference type="ChEBI" id="CHEBI:29035"/>
    </cofactor>
    <text evidence="11">Binds 2 magnesium or manganese ions per subunit.</text>
</comment>
<comment type="pathway">
    <text evidence="10">Cell wall biogenesis; peptidoglycan biosynthesis.</text>
</comment>
<gene>
    <name evidence="10" type="primary">ddl</name>
    <name evidence="14" type="ORF">BDZ31_001493</name>
</gene>
<dbReference type="EC" id="6.3.2.4" evidence="10"/>
<evidence type="ECO:0000259" key="13">
    <source>
        <dbReference type="PROSITE" id="PS50975"/>
    </source>
</evidence>
<keyword evidence="11" id="KW-0464">Manganese</keyword>
<keyword evidence="3 10" id="KW-0963">Cytoplasm</keyword>
<dbReference type="Pfam" id="PF01820">
    <property type="entry name" value="Dala_Dala_lig_N"/>
    <property type="match status" value="1"/>
</dbReference>
<keyword evidence="4 10" id="KW-0436">Ligase</keyword>
<evidence type="ECO:0000256" key="2">
    <source>
        <dbReference type="ARBA" id="ARBA00010871"/>
    </source>
</evidence>
<dbReference type="GO" id="GO:0005524">
    <property type="term" value="F:ATP binding"/>
    <property type="evidence" value="ECO:0007669"/>
    <property type="project" value="UniProtKB-UniRule"/>
</dbReference>
<dbReference type="AlphaFoldDB" id="A0A840IDA7"/>
<keyword evidence="7 10" id="KW-0133">Cell shape</keyword>
<evidence type="ECO:0000256" key="7">
    <source>
        <dbReference type="ARBA" id="ARBA00022960"/>
    </source>
</evidence>
<dbReference type="Gene3D" id="3.30.1490.20">
    <property type="entry name" value="ATP-grasp fold, A domain"/>
    <property type="match status" value="1"/>
</dbReference>
<dbReference type="PROSITE" id="PS00844">
    <property type="entry name" value="DALA_DALA_LIGASE_2"/>
    <property type="match status" value="1"/>
</dbReference>
<dbReference type="InterPro" id="IPR011095">
    <property type="entry name" value="Dala_Dala_lig_C"/>
</dbReference>
<comment type="similarity">
    <text evidence="2 10">Belongs to the D-alanine--D-alanine ligase family.</text>
</comment>
<evidence type="ECO:0000313" key="14">
    <source>
        <dbReference type="EMBL" id="MBB4661920.1"/>
    </source>
</evidence>
<reference evidence="14 15" key="1">
    <citation type="submission" date="2020-08" db="EMBL/GenBank/DDBJ databases">
        <title>Genomic Encyclopedia of Archaeal and Bacterial Type Strains, Phase II (KMG-II): from individual species to whole genera.</title>
        <authorList>
            <person name="Goeker M."/>
        </authorList>
    </citation>
    <scope>NUCLEOTIDE SEQUENCE [LARGE SCALE GENOMIC DNA]</scope>
    <source>
        <strain evidence="14 15">DSM 23288</strain>
    </source>
</reference>
<dbReference type="Gene3D" id="3.40.50.20">
    <property type="match status" value="1"/>
</dbReference>
<evidence type="ECO:0000256" key="11">
    <source>
        <dbReference type="PIRSR" id="PIRSR039102-3"/>
    </source>
</evidence>
<name>A0A840IDA7_9ACTN</name>
<keyword evidence="8 10" id="KW-0573">Peptidoglycan synthesis</keyword>
<dbReference type="NCBIfam" id="TIGR01205">
    <property type="entry name" value="D_ala_D_alaTIGR"/>
    <property type="match status" value="1"/>
</dbReference>
<dbReference type="InterPro" id="IPR013815">
    <property type="entry name" value="ATP_grasp_subdomain_1"/>
</dbReference>
<dbReference type="NCBIfam" id="NF002378">
    <property type="entry name" value="PRK01372.1"/>
    <property type="match status" value="1"/>
</dbReference>
<dbReference type="Gene3D" id="3.30.470.20">
    <property type="entry name" value="ATP-grasp fold, B domain"/>
    <property type="match status" value="1"/>
</dbReference>
<dbReference type="PANTHER" id="PTHR23132:SF23">
    <property type="entry name" value="D-ALANINE--D-ALANINE LIGASE B"/>
    <property type="match status" value="1"/>
</dbReference>
<dbReference type="InterPro" id="IPR011127">
    <property type="entry name" value="Dala_Dala_lig_N"/>
</dbReference>
<dbReference type="InterPro" id="IPR016185">
    <property type="entry name" value="PreATP-grasp_dom_sf"/>
</dbReference>